<feature type="region of interest" description="Disordered" evidence="1">
    <location>
        <begin position="1"/>
        <end position="51"/>
    </location>
</feature>
<feature type="compositionally biased region" description="Basic and acidic residues" evidence="1">
    <location>
        <begin position="444"/>
        <end position="458"/>
    </location>
</feature>
<feature type="compositionally biased region" description="Acidic residues" evidence="1">
    <location>
        <begin position="211"/>
        <end position="234"/>
    </location>
</feature>
<feature type="region of interest" description="Disordered" evidence="1">
    <location>
        <begin position="174"/>
        <end position="235"/>
    </location>
</feature>
<dbReference type="EMBL" id="CM035437">
    <property type="protein sequence ID" value="KAH7286438.1"/>
    <property type="molecule type" value="Genomic_DNA"/>
</dbReference>
<sequence>MAEVVGTEGDFLSSQEDDLLASPPSKEPPTSLPVKDTAGSKHKRQKIKTAELEEIHAASQRLLRESPSASFKPVLSSGKFVTSVLEKIRLRKRQLVQGRSAFSVLPNITDSLDIVDQEISITKSTNLEPLSHQAEIFSKADIVQARISSCEDANDGVGADENVTSILKRRVGVDVDPSSTPKDYSEDRDSDDFGKSPTFGSGNPFRPPMEDTQDLLSSDDELDGNPDLDRDNEDFGGSRVALQLDTETQDDYAECLGVGLCRDNTESNSAGDFPSKKIFKGPSVRALIDDEAEDEDEDALLPAEDEEGDEGEDVVGLIVKEIQEEARDRVKRAELHSKWLEQQDDVMTDDILLRLKTGWKPRDSRKRGFDIFDDDHDLFTREHDENVESSDEEEDIHESQELPDDSSLGEEDLKDDVQPDERRVVRPFEDPSEVYESSDDEEAEQRMMRQRFLEESDAQRSFVPPAEDETSREIFGLISKVNVASANKKPKNGSVTQFRSLCGGSSNSNSSFTAKSSFLRRTASSNFASVQRHGSNGGSATRSFIFGRDDSNSSHSFDQHGELSNMKENIAPATQSTMKAAPIGRFGQKNDGKATKTSVSPLGPSLFEILRRQSTEMDNLMQKKGLNGGSPMPPMLAAFKTIKTNTPKTAHRA</sequence>
<feature type="region of interest" description="Disordered" evidence="1">
    <location>
        <begin position="361"/>
        <end position="470"/>
    </location>
</feature>
<organism evidence="2 3">
    <name type="scientific">Ceratopteris richardii</name>
    <name type="common">Triangle waterfern</name>
    <dbReference type="NCBI Taxonomy" id="49495"/>
    <lineage>
        <taxon>Eukaryota</taxon>
        <taxon>Viridiplantae</taxon>
        <taxon>Streptophyta</taxon>
        <taxon>Embryophyta</taxon>
        <taxon>Tracheophyta</taxon>
        <taxon>Polypodiopsida</taxon>
        <taxon>Polypodiidae</taxon>
        <taxon>Polypodiales</taxon>
        <taxon>Pteridineae</taxon>
        <taxon>Pteridaceae</taxon>
        <taxon>Parkerioideae</taxon>
        <taxon>Ceratopteris</taxon>
    </lineage>
</organism>
<feature type="compositionally biased region" description="Basic and acidic residues" evidence="1">
    <location>
        <begin position="415"/>
        <end position="429"/>
    </location>
</feature>
<name>A0A8T2QS60_CERRI</name>
<comment type="caution">
    <text evidence="2">The sequence shown here is derived from an EMBL/GenBank/DDBJ whole genome shotgun (WGS) entry which is preliminary data.</text>
</comment>
<evidence type="ECO:0000256" key="1">
    <source>
        <dbReference type="SAM" id="MobiDB-lite"/>
    </source>
</evidence>
<dbReference type="Proteomes" id="UP000825935">
    <property type="component" value="Chromosome 32"/>
</dbReference>
<feature type="region of interest" description="Disordered" evidence="1">
    <location>
        <begin position="528"/>
        <end position="560"/>
    </location>
</feature>
<feature type="compositionally biased region" description="Acidic residues" evidence="1">
    <location>
        <begin position="387"/>
        <end position="414"/>
    </location>
</feature>
<proteinExistence type="predicted"/>
<feature type="compositionally biased region" description="Polar residues" evidence="1">
    <location>
        <begin position="528"/>
        <end position="542"/>
    </location>
</feature>
<keyword evidence="3" id="KW-1185">Reference proteome</keyword>
<feature type="compositionally biased region" description="Basic and acidic residues" evidence="1">
    <location>
        <begin position="361"/>
        <end position="370"/>
    </location>
</feature>
<gene>
    <name evidence="2" type="ORF">KP509_32G007200</name>
</gene>
<accession>A0A8T2QS60</accession>
<protein>
    <submittedName>
        <fullName evidence="2">Uncharacterized protein</fullName>
    </submittedName>
</protein>
<dbReference type="OrthoDB" id="1919305at2759"/>
<reference evidence="2" key="1">
    <citation type="submission" date="2021-08" db="EMBL/GenBank/DDBJ databases">
        <title>WGS assembly of Ceratopteris richardii.</title>
        <authorList>
            <person name="Marchant D.B."/>
            <person name="Chen G."/>
            <person name="Jenkins J."/>
            <person name="Shu S."/>
            <person name="Leebens-Mack J."/>
            <person name="Grimwood J."/>
            <person name="Schmutz J."/>
            <person name="Soltis P."/>
            <person name="Soltis D."/>
            <person name="Chen Z.-H."/>
        </authorList>
    </citation>
    <scope>NUCLEOTIDE SEQUENCE</scope>
    <source>
        <strain evidence="2">Whitten #5841</strain>
        <tissue evidence="2">Leaf</tissue>
    </source>
</reference>
<dbReference type="OMA" id="VQDQVNP"/>
<feature type="compositionally biased region" description="Acidic residues" evidence="1">
    <location>
        <begin position="291"/>
        <end position="313"/>
    </location>
</feature>
<feature type="region of interest" description="Disordered" evidence="1">
    <location>
        <begin position="291"/>
        <end position="314"/>
    </location>
</feature>
<evidence type="ECO:0000313" key="2">
    <source>
        <dbReference type="EMBL" id="KAH7286438.1"/>
    </source>
</evidence>
<dbReference type="AlphaFoldDB" id="A0A8T2QS60"/>
<evidence type="ECO:0000313" key="3">
    <source>
        <dbReference type="Proteomes" id="UP000825935"/>
    </source>
</evidence>
<feature type="compositionally biased region" description="Basic and acidic residues" evidence="1">
    <location>
        <begin position="547"/>
        <end position="560"/>
    </location>
</feature>
<dbReference type="PANTHER" id="PTHR36005">
    <property type="entry name" value="DNA LIGASE-LIKE PROTEIN"/>
    <property type="match status" value="1"/>
</dbReference>
<feature type="compositionally biased region" description="Basic and acidic residues" evidence="1">
    <location>
        <begin position="183"/>
        <end position="194"/>
    </location>
</feature>
<feature type="compositionally biased region" description="Acidic residues" evidence="1">
    <location>
        <begin position="430"/>
        <end position="443"/>
    </location>
</feature>
<dbReference type="PANTHER" id="PTHR36005:SF1">
    <property type="entry name" value="DNA LIGASE-LIKE PROTEIN"/>
    <property type="match status" value="1"/>
</dbReference>
<feature type="compositionally biased region" description="Basic and acidic residues" evidence="1">
    <location>
        <begin position="377"/>
        <end position="386"/>
    </location>
</feature>